<keyword evidence="2" id="KW-1185">Reference proteome</keyword>
<comment type="caution">
    <text evidence="1">The sequence shown here is derived from an EMBL/GenBank/DDBJ whole genome shotgun (WGS) entry which is preliminary data.</text>
</comment>
<dbReference type="Proteomes" id="UP001195483">
    <property type="component" value="Unassembled WGS sequence"/>
</dbReference>
<sequence>MKGDLVKRVQLKNFLSINVNNKLHAIKPTLGEWTPYYRSVRREESQEDLKWKFPGENLYLEEALGDEEFGMIDYMDGKNHGLTDSVSKARKIFNSKKTSFNELRMMAGNEKIKHVIRRQQGTKEITVDDVNGCLGVRMGDG</sequence>
<reference evidence="1" key="1">
    <citation type="journal article" date="2021" name="Genome Biol. Evol.">
        <title>A High-Quality Reference Genome for a Parasitic Bivalve with Doubly Uniparental Inheritance (Bivalvia: Unionida).</title>
        <authorList>
            <person name="Smith C.H."/>
        </authorList>
    </citation>
    <scope>NUCLEOTIDE SEQUENCE</scope>
    <source>
        <strain evidence="1">CHS0354</strain>
    </source>
</reference>
<proteinExistence type="predicted"/>
<evidence type="ECO:0000313" key="1">
    <source>
        <dbReference type="EMBL" id="KAK3596574.1"/>
    </source>
</evidence>
<evidence type="ECO:0000313" key="2">
    <source>
        <dbReference type="Proteomes" id="UP001195483"/>
    </source>
</evidence>
<reference evidence="1" key="2">
    <citation type="journal article" date="2021" name="Genome Biol. Evol.">
        <title>Developing a high-quality reference genome for a parasitic bivalve with doubly uniparental inheritance (Bivalvia: Unionida).</title>
        <authorList>
            <person name="Smith C.H."/>
        </authorList>
    </citation>
    <scope>NUCLEOTIDE SEQUENCE</scope>
    <source>
        <strain evidence="1">CHS0354</strain>
        <tissue evidence="1">Mantle</tissue>
    </source>
</reference>
<name>A0AAE0SRA0_9BIVA</name>
<dbReference type="EMBL" id="JAEAOA010000940">
    <property type="protein sequence ID" value="KAK3596574.1"/>
    <property type="molecule type" value="Genomic_DNA"/>
</dbReference>
<gene>
    <name evidence="1" type="ORF">CHS0354_015107</name>
</gene>
<protein>
    <submittedName>
        <fullName evidence="1">Uncharacterized protein</fullName>
    </submittedName>
</protein>
<organism evidence="1 2">
    <name type="scientific">Potamilus streckersoni</name>
    <dbReference type="NCBI Taxonomy" id="2493646"/>
    <lineage>
        <taxon>Eukaryota</taxon>
        <taxon>Metazoa</taxon>
        <taxon>Spiralia</taxon>
        <taxon>Lophotrochozoa</taxon>
        <taxon>Mollusca</taxon>
        <taxon>Bivalvia</taxon>
        <taxon>Autobranchia</taxon>
        <taxon>Heteroconchia</taxon>
        <taxon>Palaeoheterodonta</taxon>
        <taxon>Unionida</taxon>
        <taxon>Unionoidea</taxon>
        <taxon>Unionidae</taxon>
        <taxon>Ambleminae</taxon>
        <taxon>Lampsilini</taxon>
        <taxon>Potamilus</taxon>
    </lineage>
</organism>
<reference evidence="1" key="3">
    <citation type="submission" date="2023-05" db="EMBL/GenBank/DDBJ databases">
        <authorList>
            <person name="Smith C.H."/>
        </authorList>
    </citation>
    <scope>NUCLEOTIDE SEQUENCE</scope>
    <source>
        <strain evidence="1">CHS0354</strain>
        <tissue evidence="1">Mantle</tissue>
    </source>
</reference>
<dbReference type="AlphaFoldDB" id="A0AAE0SRA0"/>
<accession>A0AAE0SRA0</accession>